<sequence>MEITDMFCAEHCAFSSPWRGHGDSKAERNCVFQNEFNQESSMDPPLYCTIETLWPSLRRFSARGIIDFTWLAPAMAGMNKMLFAVAVLIIGNEIANMAMMVCSTSTAVDCNSATVISVTKENACDRPFMKRASNNYFLKALFIINMTGSLVQTFLYNVCNGECRIICSQARQILPVITSVSPARSTKLRQLLPRAAVTQVIFSECRLSQIVLIE</sequence>
<organism evidence="2">
    <name type="scientific">Trichuris suis</name>
    <name type="common">pig whipworm</name>
    <dbReference type="NCBI Taxonomy" id="68888"/>
    <lineage>
        <taxon>Eukaryota</taxon>
        <taxon>Metazoa</taxon>
        <taxon>Ecdysozoa</taxon>
        <taxon>Nematoda</taxon>
        <taxon>Enoplea</taxon>
        <taxon>Dorylaimia</taxon>
        <taxon>Trichinellida</taxon>
        <taxon>Trichuridae</taxon>
        <taxon>Trichuris</taxon>
    </lineage>
</organism>
<feature type="transmembrane region" description="Helical" evidence="1">
    <location>
        <begin position="68"/>
        <end position="90"/>
    </location>
</feature>
<protein>
    <submittedName>
        <fullName evidence="2">Uncharacterized protein</fullName>
    </submittedName>
</protein>
<reference evidence="2" key="1">
    <citation type="journal article" date="2014" name="Nat. Genet.">
        <title>Genome and transcriptome of the porcine whipworm Trichuris suis.</title>
        <authorList>
            <person name="Jex A.R."/>
            <person name="Nejsum P."/>
            <person name="Schwarz E.M."/>
            <person name="Hu L."/>
            <person name="Young N.D."/>
            <person name="Hall R.S."/>
            <person name="Korhonen P.K."/>
            <person name="Liao S."/>
            <person name="Thamsborg S."/>
            <person name="Xia J."/>
            <person name="Xu P."/>
            <person name="Wang S."/>
            <person name="Scheerlinck J.P."/>
            <person name="Hofmann A."/>
            <person name="Sternberg P.W."/>
            <person name="Wang J."/>
            <person name="Gasser R.B."/>
        </authorList>
    </citation>
    <scope>NUCLEOTIDE SEQUENCE [LARGE SCALE GENOMIC DNA]</scope>
    <source>
        <strain evidence="2">DCEP-RM93F</strain>
    </source>
</reference>
<keyword evidence="1" id="KW-0472">Membrane</keyword>
<accession>A0A085MVM3</accession>
<evidence type="ECO:0000256" key="1">
    <source>
        <dbReference type="SAM" id="Phobius"/>
    </source>
</evidence>
<dbReference type="AlphaFoldDB" id="A0A085MVM3"/>
<evidence type="ECO:0000313" key="2">
    <source>
        <dbReference type="EMBL" id="KFD61269.1"/>
    </source>
</evidence>
<proteinExistence type="predicted"/>
<keyword evidence="1" id="KW-1133">Transmembrane helix</keyword>
<gene>
    <name evidence="2" type="ORF">M514_26567</name>
</gene>
<dbReference type="EMBL" id="KL367629">
    <property type="protein sequence ID" value="KFD61269.1"/>
    <property type="molecule type" value="Genomic_DNA"/>
</dbReference>
<name>A0A085MVM3_9BILA</name>
<dbReference type="Proteomes" id="UP000030758">
    <property type="component" value="Unassembled WGS sequence"/>
</dbReference>
<keyword evidence="1" id="KW-0812">Transmembrane</keyword>
<feature type="transmembrane region" description="Helical" evidence="1">
    <location>
        <begin position="136"/>
        <end position="156"/>
    </location>
</feature>